<dbReference type="Proteomes" id="UP001521137">
    <property type="component" value="Unassembled WGS sequence"/>
</dbReference>
<comment type="caution">
    <text evidence="9">The sequence shown here is derived from an EMBL/GenBank/DDBJ whole genome shotgun (WGS) entry which is preliminary data.</text>
</comment>
<keyword evidence="10" id="KW-1185">Reference proteome</keyword>
<keyword evidence="6" id="KW-0560">Oxidoreductase</keyword>
<evidence type="ECO:0000256" key="1">
    <source>
        <dbReference type="ARBA" id="ARBA00001974"/>
    </source>
</evidence>
<gene>
    <name evidence="9" type="ORF">L0668_09760</name>
</gene>
<feature type="domain" description="FAD-binding" evidence="8">
    <location>
        <begin position="5"/>
        <end position="324"/>
    </location>
</feature>
<evidence type="ECO:0000259" key="8">
    <source>
        <dbReference type="Pfam" id="PF01494"/>
    </source>
</evidence>
<dbReference type="Gene3D" id="3.50.50.60">
    <property type="entry name" value="FAD/NAD(P)-binding domain"/>
    <property type="match status" value="2"/>
</dbReference>
<sequence length="400" mass="44537">MQVFDVVVVGAGIVGLTQALALKNIGLSVAVIDGNLSSHFPSEAPELRVSALTLATQTVLQNVGAWQHLNQKRMGRYADMLVWDQDSFANIEFAAQQVGQEQLGYVVENQHIRHALWMEAEQASFIQILAPKKIQKLIFGQHECFIHLDDNSHISARLVIGADGANSIVKKQANLAQTFWDYDQDAIVATIKTEHSHQYVARQVFTAHGPLAFLPLWDEHYCSIVWSQDEPKAKRLLGLDKTDFEKELTASFDAKLGLCELVSKRQAYPLKMRYTRQWVGERVALVGDAAHTMHPLAGQGANLGILDAAALAEQIITLVEKGKDIGLARHLRPYERWRKTEAVKMIATMEGFKQIFSGQDPVKKLIRDIGLATINKLPKTKHSIIKQAMGLEGELPKLAK</sequence>
<reference evidence="9 10" key="1">
    <citation type="submission" date="2022-01" db="EMBL/GenBank/DDBJ databases">
        <title>Paraglaciecola sp. G1-23.</title>
        <authorList>
            <person name="Jin M.S."/>
            <person name="Han D.M."/>
            <person name="Kim H.M."/>
            <person name="Jeon C.O."/>
        </authorList>
    </citation>
    <scope>NUCLEOTIDE SEQUENCE [LARGE SCALE GENOMIC DNA]</scope>
    <source>
        <strain evidence="9 10">G1-23</strain>
    </source>
</reference>
<dbReference type="InterPro" id="IPR010971">
    <property type="entry name" value="UbiH/COQ6"/>
</dbReference>
<evidence type="ECO:0000313" key="9">
    <source>
        <dbReference type="EMBL" id="MCF2948392.1"/>
    </source>
</evidence>
<dbReference type="PANTHER" id="PTHR43876:SF7">
    <property type="entry name" value="UBIQUINONE BIOSYNTHESIS MONOOXYGENASE COQ6, MITOCHONDRIAL"/>
    <property type="match status" value="1"/>
</dbReference>
<dbReference type="InterPro" id="IPR036188">
    <property type="entry name" value="FAD/NAD-bd_sf"/>
</dbReference>
<protein>
    <submittedName>
        <fullName evidence="9">FAD-dependent monooxygenase</fullName>
    </submittedName>
</protein>
<evidence type="ECO:0000256" key="5">
    <source>
        <dbReference type="ARBA" id="ARBA00022827"/>
    </source>
</evidence>
<evidence type="ECO:0000256" key="7">
    <source>
        <dbReference type="ARBA" id="ARBA00023033"/>
    </source>
</evidence>
<accession>A0ABS9D7N4</accession>
<name>A0ABS9D7N4_9ALTE</name>
<organism evidence="9 10">
    <name type="scientific">Paraglaciecola algarum</name>
    <dbReference type="NCBI Taxonomy" id="3050085"/>
    <lineage>
        <taxon>Bacteria</taxon>
        <taxon>Pseudomonadati</taxon>
        <taxon>Pseudomonadota</taxon>
        <taxon>Gammaproteobacteria</taxon>
        <taxon>Alteromonadales</taxon>
        <taxon>Alteromonadaceae</taxon>
        <taxon>Paraglaciecola</taxon>
    </lineage>
</organism>
<keyword evidence="7 9" id="KW-0503">Monooxygenase</keyword>
<dbReference type="RefSeq" id="WP_235312142.1">
    <property type="nucleotide sequence ID" value="NZ_JAKGAS010000004.1"/>
</dbReference>
<dbReference type="Pfam" id="PF01494">
    <property type="entry name" value="FAD_binding_3"/>
    <property type="match status" value="1"/>
</dbReference>
<keyword evidence="4" id="KW-0285">Flavoprotein</keyword>
<comment type="cofactor">
    <cofactor evidence="1">
        <name>FAD</name>
        <dbReference type="ChEBI" id="CHEBI:57692"/>
    </cofactor>
</comment>
<comment type="similarity">
    <text evidence="3">Belongs to the UbiH/COQ6 family.</text>
</comment>
<comment type="pathway">
    <text evidence="2">Cofactor biosynthesis; ubiquinone biosynthesis.</text>
</comment>
<dbReference type="PRINTS" id="PR00420">
    <property type="entry name" value="RNGMNOXGNASE"/>
</dbReference>
<proteinExistence type="inferred from homology"/>
<dbReference type="InterPro" id="IPR051205">
    <property type="entry name" value="UbiH/COQ6_monooxygenase"/>
</dbReference>
<evidence type="ECO:0000313" key="10">
    <source>
        <dbReference type="Proteomes" id="UP001521137"/>
    </source>
</evidence>
<dbReference type="PANTHER" id="PTHR43876">
    <property type="entry name" value="UBIQUINONE BIOSYNTHESIS MONOOXYGENASE COQ6, MITOCHONDRIAL"/>
    <property type="match status" value="1"/>
</dbReference>
<dbReference type="EMBL" id="JAKGAS010000004">
    <property type="protein sequence ID" value="MCF2948392.1"/>
    <property type="molecule type" value="Genomic_DNA"/>
</dbReference>
<dbReference type="InterPro" id="IPR018168">
    <property type="entry name" value="Ubi_Hdrlase_CS"/>
</dbReference>
<evidence type="ECO:0000256" key="2">
    <source>
        <dbReference type="ARBA" id="ARBA00004749"/>
    </source>
</evidence>
<dbReference type="SUPFAM" id="SSF51905">
    <property type="entry name" value="FAD/NAD(P)-binding domain"/>
    <property type="match status" value="1"/>
</dbReference>
<dbReference type="GO" id="GO:0004497">
    <property type="term" value="F:monooxygenase activity"/>
    <property type="evidence" value="ECO:0007669"/>
    <property type="project" value="UniProtKB-KW"/>
</dbReference>
<dbReference type="PROSITE" id="PS01304">
    <property type="entry name" value="UBIH"/>
    <property type="match status" value="1"/>
</dbReference>
<evidence type="ECO:0000256" key="3">
    <source>
        <dbReference type="ARBA" id="ARBA00005349"/>
    </source>
</evidence>
<evidence type="ECO:0000256" key="6">
    <source>
        <dbReference type="ARBA" id="ARBA00023002"/>
    </source>
</evidence>
<evidence type="ECO:0000256" key="4">
    <source>
        <dbReference type="ARBA" id="ARBA00022630"/>
    </source>
</evidence>
<dbReference type="NCBIfam" id="TIGR01988">
    <property type="entry name" value="Ubi-OHases"/>
    <property type="match status" value="1"/>
</dbReference>
<keyword evidence="5" id="KW-0274">FAD</keyword>
<dbReference type="InterPro" id="IPR002938">
    <property type="entry name" value="FAD-bd"/>
</dbReference>